<dbReference type="PROSITE" id="PS51257">
    <property type="entry name" value="PROKAR_LIPOPROTEIN"/>
    <property type="match status" value="1"/>
</dbReference>
<dbReference type="AlphaFoldDB" id="A0A1I0FMD1"/>
<gene>
    <name evidence="2" type="ORF">SAMN04487998_2328</name>
</gene>
<proteinExistence type="predicted"/>
<dbReference type="STRING" id="82805.SAMN04487998_2328"/>
<feature type="chain" id="PRO_5011617545" description="Lipoprotein" evidence="1">
    <location>
        <begin position="18"/>
        <end position="222"/>
    </location>
</feature>
<reference evidence="3" key="1">
    <citation type="submission" date="2016-10" db="EMBL/GenBank/DDBJ databases">
        <authorList>
            <person name="Varghese N."/>
            <person name="Submissions S."/>
        </authorList>
    </citation>
    <scope>NUCLEOTIDE SEQUENCE [LARGE SCALE GENOMIC DNA]</scope>
    <source>
        <strain evidence="3">DSM 15310</strain>
    </source>
</reference>
<dbReference type="Proteomes" id="UP000198697">
    <property type="component" value="Unassembled WGS sequence"/>
</dbReference>
<keyword evidence="1" id="KW-0732">Signal</keyword>
<evidence type="ECO:0000313" key="3">
    <source>
        <dbReference type="Proteomes" id="UP000198697"/>
    </source>
</evidence>
<protein>
    <recommendedName>
        <fullName evidence="4">Lipoprotein</fullName>
    </recommendedName>
</protein>
<accession>A0A1I0FMD1</accession>
<dbReference type="OrthoDB" id="756505at2"/>
<organism evidence="2 3">
    <name type="scientific">Hymenobacter actinosclerus</name>
    <dbReference type="NCBI Taxonomy" id="82805"/>
    <lineage>
        <taxon>Bacteria</taxon>
        <taxon>Pseudomonadati</taxon>
        <taxon>Bacteroidota</taxon>
        <taxon>Cytophagia</taxon>
        <taxon>Cytophagales</taxon>
        <taxon>Hymenobacteraceae</taxon>
        <taxon>Hymenobacter</taxon>
    </lineage>
</organism>
<dbReference type="RefSeq" id="WP_143069792.1">
    <property type="nucleotide sequence ID" value="NZ_FOHS01000002.1"/>
</dbReference>
<name>A0A1I0FMD1_9BACT</name>
<evidence type="ECO:0008006" key="4">
    <source>
        <dbReference type="Google" id="ProtNLM"/>
    </source>
</evidence>
<keyword evidence="3" id="KW-1185">Reference proteome</keyword>
<dbReference type="EMBL" id="FOHS01000002">
    <property type="protein sequence ID" value="SET59285.1"/>
    <property type="molecule type" value="Genomic_DNA"/>
</dbReference>
<feature type="signal peptide" evidence="1">
    <location>
        <begin position="1"/>
        <end position="17"/>
    </location>
</feature>
<evidence type="ECO:0000313" key="2">
    <source>
        <dbReference type="EMBL" id="SET59285.1"/>
    </source>
</evidence>
<evidence type="ECO:0000256" key="1">
    <source>
        <dbReference type="SAM" id="SignalP"/>
    </source>
</evidence>
<sequence>MTRIFLLAALFSTFLFGCDESIDKSLVQNAVKLESPYSDFALYRYHVESPMAFGSGFTVVKILPTDQKCDYTDRNFFRFGNDYPYAIKWKNKDTLLVKCLIDGAGLSDRQPIRTDMQKWEDWTFEIEYYSTFSTGTNGSYSIDSYKVNPHSLTFKSEKKSLLFLNDRLVMELDESKIFLTEVKVDTFQQKTGLSFGDYEFDMPKNYNQSDFYEFPPFLKTNP</sequence>